<dbReference type="STRING" id="324602.Caur_1928"/>
<dbReference type="InParanoid" id="A9WDY4"/>
<organism evidence="5 6">
    <name type="scientific">Chloroflexus aurantiacus (strain ATCC 29366 / DSM 635 / J-10-fl)</name>
    <dbReference type="NCBI Taxonomy" id="324602"/>
    <lineage>
        <taxon>Bacteria</taxon>
        <taxon>Bacillati</taxon>
        <taxon>Chloroflexota</taxon>
        <taxon>Chloroflexia</taxon>
        <taxon>Chloroflexales</taxon>
        <taxon>Chloroflexineae</taxon>
        <taxon>Chloroflexaceae</taxon>
        <taxon>Chloroflexus</taxon>
    </lineage>
</organism>
<dbReference type="SMART" id="SM00382">
    <property type="entry name" value="AAA"/>
    <property type="match status" value="1"/>
</dbReference>
<dbReference type="InterPro" id="IPR011712">
    <property type="entry name" value="Sig_transdc_His_kin_sub3_dim/P"/>
</dbReference>
<dbReference type="EMBL" id="CP000909">
    <property type="protein sequence ID" value="ABY35143.1"/>
    <property type="molecule type" value="Genomic_DNA"/>
</dbReference>
<dbReference type="GO" id="GO:0000155">
    <property type="term" value="F:phosphorelay sensor kinase activity"/>
    <property type="evidence" value="ECO:0007669"/>
    <property type="project" value="InterPro"/>
</dbReference>
<dbReference type="InterPro" id="IPR050107">
    <property type="entry name" value="ABC_carbohydrate_import_ATPase"/>
</dbReference>
<keyword evidence="3" id="KW-0175">Coiled coil</keyword>
<evidence type="ECO:0000256" key="3">
    <source>
        <dbReference type="SAM" id="Coils"/>
    </source>
</evidence>
<accession>A9WDY4</accession>
<dbReference type="EnsemblBacteria" id="ABY35143">
    <property type="protein sequence ID" value="ABY35143"/>
    <property type="gene ID" value="Caur_1928"/>
</dbReference>
<evidence type="ECO:0000256" key="1">
    <source>
        <dbReference type="ARBA" id="ARBA00022741"/>
    </source>
</evidence>
<dbReference type="PANTHER" id="PTHR43790:SF8">
    <property type="entry name" value="SUGAR ABC TRANSPORTER ATP-BINDING PROTEIN"/>
    <property type="match status" value="1"/>
</dbReference>
<dbReference type="InterPro" id="IPR036890">
    <property type="entry name" value="HATPase_C_sf"/>
</dbReference>
<dbReference type="InterPro" id="IPR003439">
    <property type="entry name" value="ABC_transporter-like_ATP-bd"/>
</dbReference>
<evidence type="ECO:0000313" key="5">
    <source>
        <dbReference type="EMBL" id="ABY35143.1"/>
    </source>
</evidence>
<dbReference type="Pfam" id="PF00005">
    <property type="entry name" value="ABC_tran"/>
    <property type="match status" value="1"/>
</dbReference>
<dbReference type="AlphaFoldDB" id="A9WDY4"/>
<sequence length="530" mass="59731">MLPLLSVRELHVVFAAKPILSGITFDLRPGEILGVVGLRSAGKSVLLQVLAGIYPPTTGEVQIDGIPLAWKAQSARRLGIEFVPQTPPLVEIMPVLNNIFLGRERGNRRLDQATMATIAYQWLDRFGLPPGLAHQQTADLTEEERQLIALIRAFVRPVRLLILDEAFSALSFMRQQAVLQYLRELAATGVGIIFSSDDLNLIFSITNRILVLYQGRQAALRTTGDTTPRDIVELMVGSVRQERVTPLIWAFENYYQAQQQAETLRQRQQQLQHNLDEQDSLNRELVRQLQTQMIALDQLNRALQEANHRLIDEREAERKALARELHDQVIQDLLSFNYQLEHVEEEIDQESILEELQHIRRGIREVVAMLRQMCSDLRPPTLDSHGLAAALRSLVSQWSEQTGIRVELKIAEPLERWSETIELTVFRIVQEGLNNVRKHARATQVVLEVRRTSAAGIMVRLADNGKGMATPPDLRSLSEQKHFGLISISERVSLLRGTLRIGPSAWGGLELQVEIPNPAPFPTTEGIGVV</sequence>
<protein>
    <submittedName>
        <fullName evidence="5">ABC transporter related</fullName>
    </submittedName>
</protein>
<dbReference type="Gene3D" id="3.30.565.10">
    <property type="entry name" value="Histidine kinase-like ATPase, C-terminal domain"/>
    <property type="match status" value="1"/>
</dbReference>
<dbReference type="RefSeq" id="WP_012257797.1">
    <property type="nucleotide sequence ID" value="NC_010175.1"/>
</dbReference>
<dbReference type="GO" id="GO:0046983">
    <property type="term" value="F:protein dimerization activity"/>
    <property type="evidence" value="ECO:0007669"/>
    <property type="project" value="InterPro"/>
</dbReference>
<dbReference type="Gene3D" id="3.40.50.300">
    <property type="entry name" value="P-loop containing nucleotide triphosphate hydrolases"/>
    <property type="match status" value="1"/>
</dbReference>
<dbReference type="GO" id="GO:0005524">
    <property type="term" value="F:ATP binding"/>
    <property type="evidence" value="ECO:0007669"/>
    <property type="project" value="UniProtKB-KW"/>
</dbReference>
<dbReference type="KEGG" id="cau:Caur_1928"/>
<dbReference type="eggNOG" id="COG1129">
    <property type="taxonomic scope" value="Bacteria"/>
</dbReference>
<dbReference type="PANTHER" id="PTHR43790">
    <property type="entry name" value="CARBOHYDRATE TRANSPORT ATP-BINDING PROTEIN MG119-RELATED"/>
    <property type="match status" value="1"/>
</dbReference>
<dbReference type="SUPFAM" id="SSF55874">
    <property type="entry name" value="ATPase domain of HSP90 chaperone/DNA topoisomerase II/histidine kinase"/>
    <property type="match status" value="1"/>
</dbReference>
<dbReference type="CDD" id="cd16917">
    <property type="entry name" value="HATPase_UhpB-NarQ-NarX-like"/>
    <property type="match status" value="1"/>
</dbReference>
<reference evidence="6" key="1">
    <citation type="journal article" date="2011" name="BMC Genomics">
        <title>Complete genome sequence of the filamentous anoxygenic phototrophic bacterium Chloroflexus aurantiacus.</title>
        <authorList>
            <person name="Tang K.H."/>
            <person name="Barry K."/>
            <person name="Chertkov O."/>
            <person name="Dalin E."/>
            <person name="Han C.S."/>
            <person name="Hauser L.J."/>
            <person name="Honchak B.M."/>
            <person name="Karbach L.E."/>
            <person name="Land M.L."/>
            <person name="Lapidus A."/>
            <person name="Larimer F.W."/>
            <person name="Mikhailova N."/>
            <person name="Pitluck S."/>
            <person name="Pierson B.K."/>
            <person name="Blankenship R.E."/>
        </authorList>
    </citation>
    <scope>NUCLEOTIDE SEQUENCE [LARGE SCALE GENOMIC DNA]</scope>
    <source>
        <strain evidence="6">ATCC 29366 / DSM 635 / J-10-fl</strain>
    </source>
</reference>
<keyword evidence="6" id="KW-1185">Reference proteome</keyword>
<dbReference type="PROSITE" id="PS50893">
    <property type="entry name" value="ABC_TRANSPORTER_2"/>
    <property type="match status" value="1"/>
</dbReference>
<dbReference type="PATRIC" id="fig|324602.8.peg.2197"/>
<dbReference type="Pfam" id="PF07730">
    <property type="entry name" value="HisKA_3"/>
    <property type="match status" value="1"/>
</dbReference>
<gene>
    <name evidence="5" type="ordered locus">Caur_1928</name>
</gene>
<dbReference type="Gene3D" id="1.20.5.1930">
    <property type="match status" value="1"/>
</dbReference>
<dbReference type="GO" id="GO:0016887">
    <property type="term" value="F:ATP hydrolysis activity"/>
    <property type="evidence" value="ECO:0007669"/>
    <property type="project" value="InterPro"/>
</dbReference>
<keyword evidence="1" id="KW-0547">Nucleotide-binding</keyword>
<dbReference type="InterPro" id="IPR027417">
    <property type="entry name" value="P-loop_NTPase"/>
</dbReference>
<keyword evidence="2" id="KW-0067">ATP-binding</keyword>
<dbReference type="HOGENOM" id="CLU_507767_0_0_0"/>
<dbReference type="InterPro" id="IPR003593">
    <property type="entry name" value="AAA+_ATPase"/>
</dbReference>
<evidence type="ECO:0000259" key="4">
    <source>
        <dbReference type="PROSITE" id="PS50893"/>
    </source>
</evidence>
<dbReference type="eggNOG" id="COG4585">
    <property type="taxonomic scope" value="Bacteria"/>
</dbReference>
<evidence type="ECO:0000256" key="2">
    <source>
        <dbReference type="ARBA" id="ARBA00022840"/>
    </source>
</evidence>
<evidence type="ECO:0000313" key="6">
    <source>
        <dbReference type="Proteomes" id="UP000002008"/>
    </source>
</evidence>
<dbReference type="Proteomes" id="UP000002008">
    <property type="component" value="Chromosome"/>
</dbReference>
<name>A9WDY4_CHLAA</name>
<proteinExistence type="predicted"/>
<dbReference type="GO" id="GO:0022857">
    <property type="term" value="F:transmembrane transporter activity"/>
    <property type="evidence" value="ECO:0000318"/>
    <property type="project" value="GO_Central"/>
</dbReference>
<dbReference type="SUPFAM" id="SSF52540">
    <property type="entry name" value="P-loop containing nucleoside triphosphate hydrolases"/>
    <property type="match status" value="1"/>
</dbReference>
<feature type="domain" description="ABC transporter" evidence="4">
    <location>
        <begin position="5"/>
        <end position="239"/>
    </location>
</feature>
<feature type="coiled-coil region" evidence="3">
    <location>
        <begin position="254"/>
        <end position="320"/>
    </location>
</feature>
<dbReference type="GO" id="GO:0005886">
    <property type="term" value="C:plasma membrane"/>
    <property type="evidence" value="ECO:0000318"/>
    <property type="project" value="GO_Central"/>
</dbReference>